<evidence type="ECO:0000259" key="5">
    <source>
        <dbReference type="PROSITE" id="PS50931"/>
    </source>
</evidence>
<dbReference type="InterPro" id="IPR000847">
    <property type="entry name" value="LysR_HTH_N"/>
</dbReference>
<evidence type="ECO:0000256" key="3">
    <source>
        <dbReference type="ARBA" id="ARBA00023125"/>
    </source>
</evidence>
<dbReference type="AlphaFoldDB" id="A0A7X4YE97"/>
<feature type="domain" description="HTH lysR-type" evidence="5">
    <location>
        <begin position="3"/>
        <end position="60"/>
    </location>
</feature>
<evidence type="ECO:0000256" key="2">
    <source>
        <dbReference type="ARBA" id="ARBA00023015"/>
    </source>
</evidence>
<dbReference type="PROSITE" id="PS50931">
    <property type="entry name" value="HTH_LYSR"/>
    <property type="match status" value="1"/>
</dbReference>
<keyword evidence="7" id="KW-1185">Reference proteome</keyword>
<dbReference type="SUPFAM" id="SSF53850">
    <property type="entry name" value="Periplasmic binding protein-like II"/>
    <property type="match status" value="1"/>
</dbReference>
<keyword evidence="2" id="KW-0805">Transcription regulation</keyword>
<accession>A0A7X4YE97</accession>
<dbReference type="FunFam" id="1.10.10.10:FF:000001">
    <property type="entry name" value="LysR family transcriptional regulator"/>
    <property type="match status" value="1"/>
</dbReference>
<sequence length="301" mass="33728">MMDDLSDLTAFLAVAREGGFRSAARASGTSASRLGDAIRRLESRLGVRLLNRNTRSVTPTDAGARLLERLTPALGEVRSALDVVNTFRDRPAGRLRLNVPIAAARLILPRIVQPFLAKYPDISMEVTAEERLIDVVAEGYDAGIRYEERLEQDMVAVPIGPRTQRYAAAASPAYLARRGRPKHPRELLERDCLRGRLLSGPVYAWEFERRGETIHVEPKGPLLFSLNTSTDLAVESAVAGGGIVYLLEDWLRPYMDRGELEPVLERWWPSFSGPFLYYSGRKHLPVPLRTFVDFIKSTPWS</sequence>
<name>A0A7X4YE97_9BACT</name>
<dbReference type="Pfam" id="PF00126">
    <property type="entry name" value="HTH_1"/>
    <property type="match status" value="1"/>
</dbReference>
<protein>
    <submittedName>
        <fullName evidence="6">LysR family transcriptional regulator</fullName>
    </submittedName>
</protein>
<dbReference type="InterPro" id="IPR036390">
    <property type="entry name" value="WH_DNA-bd_sf"/>
</dbReference>
<comment type="similarity">
    <text evidence="1">Belongs to the LysR transcriptional regulatory family.</text>
</comment>
<dbReference type="InterPro" id="IPR005119">
    <property type="entry name" value="LysR_subst-bd"/>
</dbReference>
<keyword evidence="4" id="KW-0804">Transcription</keyword>
<dbReference type="InterPro" id="IPR036388">
    <property type="entry name" value="WH-like_DNA-bd_sf"/>
</dbReference>
<evidence type="ECO:0000313" key="7">
    <source>
        <dbReference type="Proteomes" id="UP000537825"/>
    </source>
</evidence>
<gene>
    <name evidence="6" type="ORF">GTZ93_29070</name>
</gene>
<evidence type="ECO:0000313" key="6">
    <source>
        <dbReference type="EMBL" id="NBC43866.1"/>
    </source>
</evidence>
<dbReference type="GO" id="GO:0003677">
    <property type="term" value="F:DNA binding"/>
    <property type="evidence" value="ECO:0007669"/>
    <property type="project" value="UniProtKB-KW"/>
</dbReference>
<dbReference type="Gene3D" id="1.10.10.10">
    <property type="entry name" value="Winged helix-like DNA-binding domain superfamily/Winged helix DNA-binding domain"/>
    <property type="match status" value="1"/>
</dbReference>
<dbReference type="SUPFAM" id="SSF46785">
    <property type="entry name" value="Winged helix' DNA-binding domain"/>
    <property type="match status" value="1"/>
</dbReference>
<dbReference type="Pfam" id="PF03466">
    <property type="entry name" value="LysR_substrate"/>
    <property type="match status" value="1"/>
</dbReference>
<reference evidence="6 7" key="1">
    <citation type="submission" date="2020-01" db="EMBL/GenBank/DDBJ databases">
        <title>The draft genome sequence of Corallococcus exiguus DSM 14696.</title>
        <authorList>
            <person name="Zhang X."/>
            <person name="Zhu H."/>
        </authorList>
    </citation>
    <scope>NUCLEOTIDE SEQUENCE [LARGE SCALE GENOMIC DNA]</scope>
    <source>
        <strain evidence="6 7">DSM 14696</strain>
    </source>
</reference>
<dbReference type="PANTHER" id="PTHR30537:SF5">
    <property type="entry name" value="HTH-TYPE TRANSCRIPTIONAL ACTIVATOR TTDR-RELATED"/>
    <property type="match status" value="1"/>
</dbReference>
<proteinExistence type="inferred from homology"/>
<dbReference type="GO" id="GO:0003700">
    <property type="term" value="F:DNA-binding transcription factor activity"/>
    <property type="evidence" value="ECO:0007669"/>
    <property type="project" value="InterPro"/>
</dbReference>
<organism evidence="6 7">
    <name type="scientific">Corallococcus exiguus</name>
    <dbReference type="NCBI Taxonomy" id="83462"/>
    <lineage>
        <taxon>Bacteria</taxon>
        <taxon>Pseudomonadati</taxon>
        <taxon>Myxococcota</taxon>
        <taxon>Myxococcia</taxon>
        <taxon>Myxococcales</taxon>
        <taxon>Cystobacterineae</taxon>
        <taxon>Myxococcaceae</taxon>
        <taxon>Corallococcus</taxon>
    </lineage>
</organism>
<dbReference type="Gene3D" id="3.40.190.290">
    <property type="match status" value="1"/>
</dbReference>
<dbReference type="PANTHER" id="PTHR30537">
    <property type="entry name" value="HTH-TYPE TRANSCRIPTIONAL REGULATOR"/>
    <property type="match status" value="1"/>
</dbReference>
<comment type="caution">
    <text evidence="6">The sequence shown here is derived from an EMBL/GenBank/DDBJ whole genome shotgun (WGS) entry which is preliminary data.</text>
</comment>
<keyword evidence="3" id="KW-0238">DNA-binding</keyword>
<dbReference type="InterPro" id="IPR058163">
    <property type="entry name" value="LysR-type_TF_proteobact-type"/>
</dbReference>
<evidence type="ECO:0000256" key="4">
    <source>
        <dbReference type="ARBA" id="ARBA00023163"/>
    </source>
</evidence>
<dbReference type="Proteomes" id="UP000537825">
    <property type="component" value="Unassembled WGS sequence"/>
</dbReference>
<dbReference type="EMBL" id="JAAAPK010000009">
    <property type="protein sequence ID" value="NBC43866.1"/>
    <property type="molecule type" value="Genomic_DNA"/>
</dbReference>
<evidence type="ECO:0000256" key="1">
    <source>
        <dbReference type="ARBA" id="ARBA00009437"/>
    </source>
</evidence>